<gene>
    <name evidence="1" type="ORF">ABT57_14550</name>
</gene>
<dbReference type="EMBL" id="LDOU01000015">
    <property type="protein sequence ID" value="KLV08048.1"/>
    <property type="molecule type" value="Genomic_DNA"/>
</dbReference>
<dbReference type="InterPro" id="IPR021432">
    <property type="entry name" value="DUF3081"/>
</dbReference>
<sequence length="103" mass="11979">MKNSVDVRTLLSVYEKIKTQGKPIEFGSQLEDIKCTESHDGYSVSLSDEHVSLDINFHNTYHFHTMNEDPESVINQTTTEFHNNNETQIQAFLKKLEEIDKNY</sequence>
<organism evidence="1 2">
    <name type="scientific">Photobacterium ganghwense</name>
    <dbReference type="NCBI Taxonomy" id="320778"/>
    <lineage>
        <taxon>Bacteria</taxon>
        <taxon>Pseudomonadati</taxon>
        <taxon>Pseudomonadota</taxon>
        <taxon>Gammaproteobacteria</taxon>
        <taxon>Vibrionales</taxon>
        <taxon>Vibrionaceae</taxon>
        <taxon>Photobacterium</taxon>
    </lineage>
</organism>
<keyword evidence="2" id="KW-1185">Reference proteome</keyword>
<evidence type="ECO:0008006" key="3">
    <source>
        <dbReference type="Google" id="ProtNLM"/>
    </source>
</evidence>
<comment type="caution">
    <text evidence="1">The sequence shown here is derived from an EMBL/GenBank/DDBJ whole genome shotgun (WGS) entry which is preliminary data.</text>
</comment>
<dbReference type="OrthoDB" id="5818611at2"/>
<accession>A0A0J1H8L2</accession>
<dbReference type="Proteomes" id="UP000035909">
    <property type="component" value="Unassembled WGS sequence"/>
</dbReference>
<name>A0A0J1H8L2_9GAMM</name>
<protein>
    <recommendedName>
        <fullName evidence="3">DUF3081 domain-containing protein</fullName>
    </recommendedName>
</protein>
<evidence type="ECO:0000313" key="2">
    <source>
        <dbReference type="Proteomes" id="UP000035909"/>
    </source>
</evidence>
<evidence type="ECO:0000313" key="1">
    <source>
        <dbReference type="EMBL" id="KLV08048.1"/>
    </source>
</evidence>
<dbReference type="Pfam" id="PF11280">
    <property type="entry name" value="DUF3081"/>
    <property type="match status" value="1"/>
</dbReference>
<dbReference type="PATRIC" id="fig|320778.3.peg.3161"/>
<reference evidence="1 2" key="1">
    <citation type="submission" date="2015-05" db="EMBL/GenBank/DDBJ databases">
        <title>Photobacterium galathea sp. nov.</title>
        <authorList>
            <person name="Machado H."/>
            <person name="Gram L."/>
        </authorList>
    </citation>
    <scope>NUCLEOTIDE SEQUENCE [LARGE SCALE GENOMIC DNA]</scope>
    <source>
        <strain evidence="1 2">DSM 22954</strain>
    </source>
</reference>
<dbReference type="RefSeq" id="WP_047885940.1">
    <property type="nucleotide sequence ID" value="NZ_CP071326.1"/>
</dbReference>
<dbReference type="AlphaFoldDB" id="A0A0J1H8L2"/>
<proteinExistence type="predicted"/>